<dbReference type="EC" id="1.2.4.1" evidence="2"/>
<feature type="compositionally biased region" description="Low complexity" evidence="1">
    <location>
        <begin position="122"/>
        <end position="131"/>
    </location>
</feature>
<reference evidence="2" key="1">
    <citation type="submission" date="2014-01" db="EMBL/GenBank/DDBJ databases">
        <authorList>
            <person name="Brown-Elliot B."/>
            <person name="Wallace R."/>
            <person name="Lenaerts A."/>
            <person name="Ordway D."/>
            <person name="DeGroote M.A."/>
            <person name="Parker T."/>
            <person name="Sizemore C."/>
            <person name="Tallon L.J."/>
            <person name="Sadzewicz L.K."/>
            <person name="Sengamalay N."/>
            <person name="Fraser C.M."/>
            <person name="Hine E."/>
            <person name="Shefchek K.A."/>
            <person name="Das S.P."/>
            <person name="Tettelin H."/>
        </authorList>
    </citation>
    <scope>NUCLEOTIDE SEQUENCE [LARGE SCALE GENOMIC DNA]</scope>
    <source>
        <strain evidence="2">4042</strain>
    </source>
</reference>
<keyword evidence="2" id="KW-0670">Pyruvate</keyword>
<keyword evidence="2" id="KW-0560">Oxidoreductase</keyword>
<dbReference type="AlphaFoldDB" id="X8DBW8"/>
<dbReference type="SUPFAM" id="SSF52518">
    <property type="entry name" value="Thiamin diphosphate-binding fold (THDP-binding)"/>
    <property type="match status" value="1"/>
</dbReference>
<dbReference type="EMBL" id="JAOB01000026">
    <property type="protein sequence ID" value="EUA65566.1"/>
    <property type="molecule type" value="Genomic_DNA"/>
</dbReference>
<dbReference type="PANTHER" id="PTHR43825:SF3">
    <property type="entry name" value="PYRUVATE DEHYDROGENASE E1 COMPONENT"/>
    <property type="match status" value="1"/>
</dbReference>
<evidence type="ECO:0000256" key="1">
    <source>
        <dbReference type="SAM" id="MobiDB-lite"/>
    </source>
</evidence>
<dbReference type="InterPro" id="IPR051157">
    <property type="entry name" value="PDH/Transketolase"/>
</dbReference>
<organism evidence="2">
    <name type="scientific">Mycobacterium xenopi 4042</name>
    <dbReference type="NCBI Taxonomy" id="1299334"/>
    <lineage>
        <taxon>Bacteria</taxon>
        <taxon>Bacillati</taxon>
        <taxon>Actinomycetota</taxon>
        <taxon>Actinomycetes</taxon>
        <taxon>Mycobacteriales</taxon>
        <taxon>Mycobacteriaceae</taxon>
        <taxon>Mycobacterium</taxon>
    </lineage>
</organism>
<dbReference type="GO" id="GO:0000287">
    <property type="term" value="F:magnesium ion binding"/>
    <property type="evidence" value="ECO:0007669"/>
    <property type="project" value="UniProtKB-ARBA"/>
</dbReference>
<protein>
    <submittedName>
        <fullName evidence="2">Pyruvate dehydrogenase E1 component domain protein</fullName>
        <ecNumber evidence="2">1.2.4.1</ecNumber>
    </submittedName>
</protein>
<dbReference type="Gene3D" id="3.40.50.970">
    <property type="match status" value="1"/>
</dbReference>
<comment type="caution">
    <text evidence="2">The sequence shown here is derived from an EMBL/GenBank/DDBJ whole genome shotgun (WGS) entry which is preliminary data.</text>
</comment>
<dbReference type="InterPro" id="IPR029061">
    <property type="entry name" value="THDP-binding"/>
</dbReference>
<gene>
    <name evidence="2" type="ORF">I553_8054</name>
</gene>
<accession>X8DBW8</accession>
<feature type="region of interest" description="Disordered" evidence="1">
    <location>
        <begin position="76"/>
        <end position="131"/>
    </location>
</feature>
<dbReference type="PATRIC" id="fig|1299334.3.peg.2218"/>
<sequence length="257" mass="28687">MIREGVASYLPDIDPEETSEWLESFDAMLARSGPSRARYLILRLLERAGEQRVAIPALTSTDYVNTIPTELEPWFPATRRSSAATAGGSGGTPRSWCTVRSGLGSRWAATSRPTRPRRRSTRSVSTTSSAVSRIRAAATRCSSRVTLPRRLCARLLGGTADRRAARRVPPGTQPPGGGLPSYPHPRLMPDFWEFPTVSMGLGPMNAIYQARFNHYLHDRGIKDTSDQHVWCFLGDGEMDEPESRDSPMLRRWRDWTT</sequence>
<evidence type="ECO:0000313" key="2">
    <source>
        <dbReference type="EMBL" id="EUA65566.1"/>
    </source>
</evidence>
<proteinExistence type="predicted"/>
<dbReference type="GO" id="GO:0004739">
    <property type="term" value="F:pyruvate dehydrogenase (acetyl-transferring) activity"/>
    <property type="evidence" value="ECO:0007669"/>
    <property type="project" value="UniProtKB-EC"/>
</dbReference>
<name>X8DBW8_MYCXE</name>
<dbReference type="PANTHER" id="PTHR43825">
    <property type="entry name" value="PYRUVATE DEHYDROGENASE E1 COMPONENT"/>
    <property type="match status" value="1"/>
</dbReference>
<feature type="compositionally biased region" description="Low complexity" evidence="1">
    <location>
        <begin position="76"/>
        <end position="86"/>
    </location>
</feature>